<dbReference type="Proteomes" id="UP001180536">
    <property type="component" value="Unassembled WGS sequence"/>
</dbReference>
<dbReference type="PROSITE" id="PS00760">
    <property type="entry name" value="SPASE_I_2"/>
    <property type="match status" value="1"/>
</dbReference>
<dbReference type="InterPro" id="IPR000223">
    <property type="entry name" value="Pept_S26A_signal_pept_1"/>
</dbReference>
<evidence type="ECO:0000256" key="6">
    <source>
        <dbReference type="RuleBase" id="RU362042"/>
    </source>
</evidence>
<dbReference type="InterPro" id="IPR036286">
    <property type="entry name" value="LexA/Signal_pep-like_sf"/>
</dbReference>
<dbReference type="SUPFAM" id="SSF51306">
    <property type="entry name" value="LexA/Signal peptidase"/>
    <property type="match status" value="1"/>
</dbReference>
<dbReference type="CDD" id="cd06530">
    <property type="entry name" value="S26_SPase_I"/>
    <property type="match status" value="1"/>
</dbReference>
<reference evidence="8 9" key="1">
    <citation type="submission" date="2023-07" db="EMBL/GenBank/DDBJ databases">
        <title>Sorghum-associated microbial communities from plants grown in Nebraska, USA.</title>
        <authorList>
            <person name="Schachtman D."/>
        </authorList>
    </citation>
    <scope>NUCLEOTIDE SEQUENCE [LARGE SCALE GENOMIC DNA]</scope>
    <source>
        <strain evidence="8 9">BE310</strain>
    </source>
</reference>
<evidence type="ECO:0000256" key="1">
    <source>
        <dbReference type="ARBA" id="ARBA00000677"/>
    </source>
</evidence>
<sequence length="229" mass="25229">MTNLKHTLRANRGFILFLLSFALFRTAVADWNPIPSASMRPTLLEGDVVLVNRLAYDLKLPLTDVVLLPLGEPQRGDVVTLSSPAGGTRLIKRIVGLPGDRIAMRGDVLVINGQPLAHRDALTRGEAVAPGWVVDAVRATEDLGGRAHAVQLLPSLRARRDFAEITVPAGQYFLLGDNRDNSEDSRFIGTVPREKLIGRAHHVLVSADWLGEDGWRMAPRLERWLTAIR</sequence>
<dbReference type="GO" id="GO:0009003">
    <property type="term" value="F:signal peptidase activity"/>
    <property type="evidence" value="ECO:0007669"/>
    <property type="project" value="UniProtKB-EC"/>
</dbReference>
<accession>A0ABU1ZCC4</accession>
<keyword evidence="6" id="KW-0645">Protease</keyword>
<evidence type="ECO:0000256" key="5">
    <source>
        <dbReference type="ARBA" id="ARBA00022801"/>
    </source>
</evidence>
<evidence type="ECO:0000259" key="7">
    <source>
        <dbReference type="Pfam" id="PF10502"/>
    </source>
</evidence>
<name>A0ABU1ZCC4_9BURK</name>
<dbReference type="PRINTS" id="PR00727">
    <property type="entry name" value="LEADERPTASE"/>
</dbReference>
<organism evidence="8 9">
    <name type="scientific">Pelomonas aquatica</name>
    <dbReference type="NCBI Taxonomy" id="431058"/>
    <lineage>
        <taxon>Bacteria</taxon>
        <taxon>Pseudomonadati</taxon>
        <taxon>Pseudomonadota</taxon>
        <taxon>Betaproteobacteria</taxon>
        <taxon>Burkholderiales</taxon>
        <taxon>Sphaerotilaceae</taxon>
        <taxon>Roseateles</taxon>
    </lineage>
</organism>
<comment type="similarity">
    <text evidence="2 6">Belongs to the peptidase S26 family.</text>
</comment>
<protein>
    <recommendedName>
        <fullName evidence="4 6">Signal peptidase I</fullName>
        <ecNumber evidence="3 6">3.4.21.89</ecNumber>
    </recommendedName>
</protein>
<feature type="domain" description="Peptidase S26" evidence="7">
    <location>
        <begin position="14"/>
        <end position="203"/>
    </location>
</feature>
<dbReference type="EMBL" id="JAVDXQ010000005">
    <property type="protein sequence ID" value="MDR7298278.1"/>
    <property type="molecule type" value="Genomic_DNA"/>
</dbReference>
<comment type="catalytic activity">
    <reaction evidence="1 6">
        <text>Cleavage of hydrophobic, N-terminal signal or leader sequences from secreted and periplasmic proteins.</text>
        <dbReference type="EC" id="3.4.21.89"/>
    </reaction>
</comment>
<evidence type="ECO:0000256" key="4">
    <source>
        <dbReference type="ARBA" id="ARBA00019232"/>
    </source>
</evidence>
<evidence type="ECO:0000313" key="9">
    <source>
        <dbReference type="Proteomes" id="UP001180536"/>
    </source>
</evidence>
<evidence type="ECO:0000256" key="3">
    <source>
        <dbReference type="ARBA" id="ARBA00013208"/>
    </source>
</evidence>
<dbReference type="Gene3D" id="2.10.109.10">
    <property type="entry name" value="Umud Fragment, subunit A"/>
    <property type="match status" value="1"/>
</dbReference>
<comment type="caution">
    <text evidence="8">The sequence shown here is derived from an EMBL/GenBank/DDBJ whole genome shotgun (WGS) entry which is preliminary data.</text>
</comment>
<proteinExistence type="inferred from homology"/>
<dbReference type="InterPro" id="IPR019757">
    <property type="entry name" value="Pept_S26A_signal_pept_1_Lys-AS"/>
</dbReference>
<gene>
    <name evidence="8" type="ORF">J2X16_003641</name>
</gene>
<comment type="subcellular location">
    <subcellularLocation>
        <location evidence="6">Membrane</location>
        <topology evidence="6">Single-pass type II membrane protein</topology>
    </subcellularLocation>
</comment>
<keyword evidence="9" id="KW-1185">Reference proteome</keyword>
<dbReference type="PANTHER" id="PTHR43390">
    <property type="entry name" value="SIGNAL PEPTIDASE I"/>
    <property type="match status" value="1"/>
</dbReference>
<dbReference type="InterPro" id="IPR019533">
    <property type="entry name" value="Peptidase_S26"/>
</dbReference>
<dbReference type="NCBIfam" id="TIGR02227">
    <property type="entry name" value="sigpep_I_bact"/>
    <property type="match status" value="1"/>
</dbReference>
<dbReference type="RefSeq" id="WP_056875134.1">
    <property type="nucleotide sequence ID" value="NZ_JAVDXQ010000005.1"/>
</dbReference>
<dbReference type="EC" id="3.4.21.89" evidence="3 6"/>
<evidence type="ECO:0000256" key="2">
    <source>
        <dbReference type="ARBA" id="ARBA00009370"/>
    </source>
</evidence>
<keyword evidence="5 6" id="KW-0378">Hydrolase</keyword>
<evidence type="ECO:0000313" key="8">
    <source>
        <dbReference type="EMBL" id="MDR7298278.1"/>
    </source>
</evidence>
<dbReference type="Pfam" id="PF10502">
    <property type="entry name" value="Peptidase_S26"/>
    <property type="match status" value="1"/>
</dbReference>
<dbReference type="PANTHER" id="PTHR43390:SF1">
    <property type="entry name" value="CHLOROPLAST PROCESSING PEPTIDASE"/>
    <property type="match status" value="1"/>
</dbReference>